<dbReference type="Proteomes" id="UP000003786">
    <property type="component" value="Chromosome 4"/>
</dbReference>
<protein>
    <submittedName>
        <fullName evidence="1">Uncharacterized protein</fullName>
    </submittedName>
</protein>
<keyword evidence="2" id="KW-1185">Reference proteome</keyword>
<accession>J7M8M8</accession>
<dbReference type="GeneID" id="20716842"/>
<name>J7M8M8_THEOR</name>
<dbReference type="VEuPathDB" id="PiroplasmaDB:TOT_040000800"/>
<organism evidence="1 2">
    <name type="scientific">Theileria orientalis strain Shintoku</name>
    <dbReference type="NCBI Taxonomy" id="869250"/>
    <lineage>
        <taxon>Eukaryota</taxon>
        <taxon>Sar</taxon>
        <taxon>Alveolata</taxon>
        <taxon>Apicomplexa</taxon>
        <taxon>Aconoidasida</taxon>
        <taxon>Piroplasmida</taxon>
        <taxon>Theileriidae</taxon>
        <taxon>Theileria</taxon>
    </lineage>
</organism>
<dbReference type="AlphaFoldDB" id="J7M8M8"/>
<proteinExistence type="predicted"/>
<dbReference type="EMBL" id="AP011949">
    <property type="protein sequence ID" value="BAM42433.1"/>
    <property type="molecule type" value="Genomic_DNA"/>
</dbReference>
<evidence type="ECO:0000313" key="2">
    <source>
        <dbReference type="Proteomes" id="UP000003786"/>
    </source>
</evidence>
<sequence length="35" mass="3719">MTNVLLDMALLRDLIGESVELTATVQIAICGLSKS</sequence>
<gene>
    <name evidence="1" type="ORF">TOT_040000800</name>
</gene>
<dbReference type="KEGG" id="tot:TOT_040000800"/>
<dbReference type="RefSeq" id="XP_009692734.1">
    <property type="nucleotide sequence ID" value="XM_009694439.1"/>
</dbReference>
<reference evidence="1 2" key="1">
    <citation type="journal article" date="2012" name="MBio">
        <title>Comparative genome analysis of three eukaryotic parasites with differing abilities to transform leukocytes reveals key mediators of Theileria-induced leukocyte transformation.</title>
        <authorList>
            <person name="Hayashida K."/>
            <person name="Hara Y."/>
            <person name="Abe T."/>
            <person name="Yamasaki C."/>
            <person name="Toyoda A."/>
            <person name="Kosuge T."/>
            <person name="Suzuki Y."/>
            <person name="Sato Y."/>
            <person name="Kawashima S."/>
            <person name="Katayama T."/>
            <person name="Wakaguri H."/>
            <person name="Inoue N."/>
            <person name="Homma K."/>
            <person name="Tada-Umezaki M."/>
            <person name="Yagi Y."/>
            <person name="Fujii Y."/>
            <person name="Habara T."/>
            <person name="Kanehisa M."/>
            <person name="Watanabe H."/>
            <person name="Ito K."/>
            <person name="Gojobori T."/>
            <person name="Sugawara H."/>
            <person name="Imanishi T."/>
            <person name="Weir W."/>
            <person name="Gardner M."/>
            <person name="Pain A."/>
            <person name="Shiels B."/>
            <person name="Hattori M."/>
            <person name="Nene V."/>
            <person name="Sugimoto C."/>
        </authorList>
    </citation>
    <scope>NUCLEOTIDE SEQUENCE [LARGE SCALE GENOMIC DNA]</scope>
    <source>
        <strain evidence="1 2">Shintoku</strain>
    </source>
</reference>
<evidence type="ECO:0000313" key="1">
    <source>
        <dbReference type="EMBL" id="BAM42433.1"/>
    </source>
</evidence>